<accession>A0A6D2IIG1</accession>
<dbReference type="AlphaFoldDB" id="A0A6D2IIG1"/>
<proteinExistence type="predicted"/>
<organism evidence="1 2">
    <name type="scientific">Microthlaspi erraticum</name>
    <dbReference type="NCBI Taxonomy" id="1685480"/>
    <lineage>
        <taxon>Eukaryota</taxon>
        <taxon>Viridiplantae</taxon>
        <taxon>Streptophyta</taxon>
        <taxon>Embryophyta</taxon>
        <taxon>Tracheophyta</taxon>
        <taxon>Spermatophyta</taxon>
        <taxon>Magnoliopsida</taxon>
        <taxon>eudicotyledons</taxon>
        <taxon>Gunneridae</taxon>
        <taxon>Pentapetalae</taxon>
        <taxon>rosids</taxon>
        <taxon>malvids</taxon>
        <taxon>Brassicales</taxon>
        <taxon>Brassicaceae</taxon>
        <taxon>Coluteocarpeae</taxon>
        <taxon>Microthlaspi</taxon>
    </lineage>
</organism>
<gene>
    <name evidence="1" type="ORF">MERR_LOCUS15918</name>
</gene>
<evidence type="ECO:0000313" key="2">
    <source>
        <dbReference type="Proteomes" id="UP000467841"/>
    </source>
</evidence>
<dbReference type="Proteomes" id="UP000467841">
    <property type="component" value="Unassembled WGS sequence"/>
</dbReference>
<reference evidence="1" key="1">
    <citation type="submission" date="2020-01" db="EMBL/GenBank/DDBJ databases">
        <authorList>
            <person name="Mishra B."/>
        </authorList>
    </citation>
    <scope>NUCLEOTIDE SEQUENCE [LARGE SCALE GENOMIC DNA]</scope>
</reference>
<evidence type="ECO:0000313" key="1">
    <source>
        <dbReference type="EMBL" id="CAA7028683.1"/>
    </source>
</evidence>
<sequence length="142" mass="15808">MTLDEMNLDEMMRAEMTPSSFHESLSGAPCFLQHRRIFGSVQSGCLSALLLVLNLSTNLRRDSSFPCAIVKRLVLPFDINMPKCFMNAVLRSSKLSMVSAGEVRKPARRIFVHVLDEHLTVVCVLFFGGGIFLPSHGHLEVS</sequence>
<keyword evidence="2" id="KW-1185">Reference proteome</keyword>
<protein>
    <submittedName>
        <fullName evidence="1">Uncharacterized protein</fullName>
    </submittedName>
</protein>
<comment type="caution">
    <text evidence="1">The sequence shown here is derived from an EMBL/GenBank/DDBJ whole genome shotgun (WGS) entry which is preliminary data.</text>
</comment>
<dbReference type="EMBL" id="CACVBM020001072">
    <property type="protein sequence ID" value="CAA7028683.1"/>
    <property type="molecule type" value="Genomic_DNA"/>
</dbReference>
<name>A0A6D2IIG1_9BRAS</name>